<keyword evidence="1" id="KW-0472">Membrane</keyword>
<feature type="transmembrane region" description="Helical" evidence="1">
    <location>
        <begin position="224"/>
        <end position="242"/>
    </location>
</feature>
<gene>
    <name evidence="2" type="ORF">PG996_004632</name>
</gene>
<sequence length="338" mass="37839">MSQILADEVHALATEVPVTMTVNYCENVGEASPDIAGLGVLISFAGQALLSLFLAGWIVFLSKKGHLHLHHHPEGSDEHERRKKRIEFLSDVVNIGNDLQVLLGIALMITAWTKRKELGLYHLRLVFDTVSFVGKLIFPSLPNSVSSIAVLVCLAFCQKMLNRSTSRLSSRYLTVYGFVAFFIALAMTFIIRLAKWQEGGKLGECYNTVGASNRFATHPGSDQAYVLITSLWLLVAIGMAVFGGSKVLMLVLLFAMLEYPVHLYFMIAIRHANQPLLEGTEDEDRWDFGQTTAILLLGLAYLEFVTKAWKYRQWTLEWKKSKDNLIPLSSRKYQGLGP</sequence>
<dbReference type="Proteomes" id="UP001446871">
    <property type="component" value="Unassembled WGS sequence"/>
</dbReference>
<dbReference type="EMBL" id="JAQQWM010000002">
    <property type="protein sequence ID" value="KAK8078462.1"/>
    <property type="molecule type" value="Genomic_DNA"/>
</dbReference>
<dbReference type="PANTHER" id="PTHR37577">
    <property type="entry name" value="INTEGRAL MEMBRANE PROTEIN"/>
    <property type="match status" value="1"/>
</dbReference>
<keyword evidence="3" id="KW-1185">Reference proteome</keyword>
<dbReference type="InterPro" id="IPR053018">
    <property type="entry name" value="Elsinochrome_Biosynth-Asso"/>
</dbReference>
<comment type="caution">
    <text evidence="2">The sequence shown here is derived from an EMBL/GenBank/DDBJ whole genome shotgun (WGS) entry which is preliminary data.</text>
</comment>
<feature type="transmembrane region" description="Helical" evidence="1">
    <location>
        <begin position="247"/>
        <end position="268"/>
    </location>
</feature>
<reference evidence="2 3" key="1">
    <citation type="submission" date="2023-01" db="EMBL/GenBank/DDBJ databases">
        <title>Analysis of 21 Apiospora genomes using comparative genomics revels a genus with tremendous synthesis potential of carbohydrate active enzymes and secondary metabolites.</title>
        <authorList>
            <person name="Sorensen T."/>
        </authorList>
    </citation>
    <scope>NUCLEOTIDE SEQUENCE [LARGE SCALE GENOMIC DNA]</scope>
    <source>
        <strain evidence="2 3">CBS 83171</strain>
    </source>
</reference>
<proteinExistence type="predicted"/>
<name>A0ABR1W4U6_9PEZI</name>
<keyword evidence="1" id="KW-0812">Transmembrane</keyword>
<evidence type="ECO:0000256" key="1">
    <source>
        <dbReference type="SAM" id="Phobius"/>
    </source>
</evidence>
<feature type="transmembrane region" description="Helical" evidence="1">
    <location>
        <begin position="173"/>
        <end position="194"/>
    </location>
</feature>
<keyword evidence="1" id="KW-1133">Transmembrane helix</keyword>
<dbReference type="PANTHER" id="PTHR37577:SF1">
    <property type="entry name" value="INTEGRAL MEMBRANE PROTEIN"/>
    <property type="match status" value="1"/>
</dbReference>
<organism evidence="2 3">
    <name type="scientific">Apiospora saccharicola</name>
    <dbReference type="NCBI Taxonomy" id="335842"/>
    <lineage>
        <taxon>Eukaryota</taxon>
        <taxon>Fungi</taxon>
        <taxon>Dikarya</taxon>
        <taxon>Ascomycota</taxon>
        <taxon>Pezizomycotina</taxon>
        <taxon>Sordariomycetes</taxon>
        <taxon>Xylariomycetidae</taxon>
        <taxon>Amphisphaeriales</taxon>
        <taxon>Apiosporaceae</taxon>
        <taxon>Apiospora</taxon>
    </lineage>
</organism>
<evidence type="ECO:0000313" key="2">
    <source>
        <dbReference type="EMBL" id="KAK8078462.1"/>
    </source>
</evidence>
<feature type="transmembrane region" description="Helical" evidence="1">
    <location>
        <begin position="288"/>
        <end position="306"/>
    </location>
</feature>
<feature type="transmembrane region" description="Helical" evidence="1">
    <location>
        <begin position="35"/>
        <end position="60"/>
    </location>
</feature>
<accession>A0ABR1W4U6</accession>
<protein>
    <submittedName>
        <fullName evidence="2">Uncharacterized protein</fullName>
    </submittedName>
</protein>
<evidence type="ECO:0000313" key="3">
    <source>
        <dbReference type="Proteomes" id="UP001446871"/>
    </source>
</evidence>